<dbReference type="GO" id="GO:0008973">
    <property type="term" value="F:phosphopentomutase activity"/>
    <property type="evidence" value="ECO:0007669"/>
    <property type="project" value="TreeGrafter"/>
</dbReference>
<keyword evidence="7" id="KW-1185">Reference proteome</keyword>
<dbReference type="SUPFAM" id="SSF53738">
    <property type="entry name" value="Phosphoglucomutase, first 3 domains"/>
    <property type="match status" value="1"/>
</dbReference>
<name>U1GCT8_9ACTN</name>
<evidence type="ECO:0000313" key="6">
    <source>
        <dbReference type="EMBL" id="ERF56055.1"/>
    </source>
</evidence>
<dbReference type="Pfam" id="PF02878">
    <property type="entry name" value="PGM_PMM_I"/>
    <property type="match status" value="1"/>
</dbReference>
<dbReference type="Gene3D" id="3.40.120.10">
    <property type="entry name" value="Alpha-D-Glucose-1,6-Bisphosphate, subunit A, domain 3"/>
    <property type="match status" value="1"/>
</dbReference>
<keyword evidence="2" id="KW-0479">Metal-binding</keyword>
<dbReference type="Proteomes" id="UP000016307">
    <property type="component" value="Unassembled WGS sequence"/>
</dbReference>
<evidence type="ECO:0000313" key="7">
    <source>
        <dbReference type="Proteomes" id="UP000016307"/>
    </source>
</evidence>
<dbReference type="InterPro" id="IPR005844">
    <property type="entry name" value="A-D-PHexomutase_a/b/a-I"/>
</dbReference>
<evidence type="ECO:0000256" key="2">
    <source>
        <dbReference type="ARBA" id="ARBA00022723"/>
    </source>
</evidence>
<dbReference type="GO" id="GO:0005975">
    <property type="term" value="P:carbohydrate metabolic process"/>
    <property type="evidence" value="ECO:0007669"/>
    <property type="project" value="InterPro"/>
</dbReference>
<comment type="similarity">
    <text evidence="1">Belongs to the phosphohexose mutase family.</text>
</comment>
<dbReference type="AlphaFoldDB" id="U1GCT8"/>
<dbReference type="GO" id="GO:0006166">
    <property type="term" value="P:purine ribonucleoside salvage"/>
    <property type="evidence" value="ECO:0007669"/>
    <property type="project" value="TreeGrafter"/>
</dbReference>
<dbReference type="PANTHER" id="PTHR45745:SF1">
    <property type="entry name" value="PHOSPHOGLUCOMUTASE 2B-RELATED"/>
    <property type="match status" value="1"/>
</dbReference>
<reference evidence="6 7" key="1">
    <citation type="journal article" date="2013" name="BMC Genomics">
        <title>Comparative genomics reveals distinct host-interacting traits of three major human-associated propionibacteria.</title>
        <authorList>
            <person name="Mak T.N."/>
            <person name="Schmid M."/>
            <person name="Brzuszkiewicz E."/>
            <person name="Zeng G."/>
            <person name="Meyer R."/>
            <person name="Sfanos K.S."/>
            <person name="Brinkmann V."/>
            <person name="Meyer T.F."/>
            <person name="Bruggemann H."/>
        </authorList>
    </citation>
    <scope>NUCLEOTIDE SEQUENCE [LARGE SCALE GENOMIC DNA]</scope>
    <source>
        <strain evidence="6 7">DSM 20700</strain>
    </source>
</reference>
<dbReference type="GO" id="GO:0046872">
    <property type="term" value="F:metal ion binding"/>
    <property type="evidence" value="ECO:0007669"/>
    <property type="project" value="UniProtKB-KW"/>
</dbReference>
<keyword evidence="3" id="KW-0460">Magnesium</keyword>
<evidence type="ECO:0000259" key="5">
    <source>
        <dbReference type="Pfam" id="PF02878"/>
    </source>
</evidence>
<organism evidence="6 7">
    <name type="scientific">Cutibacterium granulosum DSM 20700</name>
    <dbReference type="NCBI Taxonomy" id="1160719"/>
    <lineage>
        <taxon>Bacteria</taxon>
        <taxon>Bacillati</taxon>
        <taxon>Actinomycetota</taxon>
        <taxon>Actinomycetes</taxon>
        <taxon>Propionibacteriales</taxon>
        <taxon>Propionibacteriaceae</taxon>
        <taxon>Cutibacterium</taxon>
    </lineage>
</organism>
<evidence type="ECO:0000256" key="1">
    <source>
        <dbReference type="ARBA" id="ARBA00010231"/>
    </source>
</evidence>
<proteinExistence type="inferred from homology"/>
<sequence length="114" mass="12102">MTSLTPQRIDEVTAWIDQDPDETTRAELSAQLCAAKDGDPDAIDRIEAQFSGPLTFGTAGLRAALGPGPARMNRVVVQRAAAGFAAWLHANGHTNGSVVVGFDARHNSDVFARD</sequence>
<evidence type="ECO:0000256" key="3">
    <source>
        <dbReference type="ARBA" id="ARBA00022842"/>
    </source>
</evidence>
<evidence type="ECO:0000256" key="4">
    <source>
        <dbReference type="ARBA" id="ARBA00023235"/>
    </source>
</evidence>
<comment type="caution">
    <text evidence="6">The sequence shown here is derived from an EMBL/GenBank/DDBJ whole genome shotgun (WGS) entry which is preliminary data.</text>
</comment>
<dbReference type="EMBL" id="AOSS01000262">
    <property type="protein sequence ID" value="ERF56055.1"/>
    <property type="molecule type" value="Genomic_DNA"/>
</dbReference>
<feature type="non-terminal residue" evidence="6">
    <location>
        <position position="114"/>
    </location>
</feature>
<dbReference type="PANTHER" id="PTHR45745">
    <property type="entry name" value="PHOSPHOMANNOMUTASE 45A"/>
    <property type="match status" value="1"/>
</dbReference>
<gene>
    <name evidence="6" type="ORF">H641_06840</name>
</gene>
<dbReference type="InterPro" id="IPR016055">
    <property type="entry name" value="A-D-PHexomutase_a/b/a-I/II/III"/>
</dbReference>
<protein>
    <submittedName>
        <fullName evidence="6">Phosphoglucomutase/phosphomannomutase, alpha/beta/alpha domain II</fullName>
    </submittedName>
</protein>
<keyword evidence="4" id="KW-0413">Isomerase</keyword>
<feature type="domain" description="Alpha-D-phosphohexomutase alpha/beta/alpha" evidence="5">
    <location>
        <begin position="55"/>
        <end position="113"/>
    </location>
</feature>
<accession>U1GCT8</accession>